<feature type="compositionally biased region" description="Basic residues" evidence="7">
    <location>
        <begin position="1178"/>
        <end position="1202"/>
    </location>
</feature>
<feature type="region of interest" description="Disordered" evidence="7">
    <location>
        <begin position="402"/>
        <end position="474"/>
    </location>
</feature>
<dbReference type="PROSITE" id="PS01359">
    <property type="entry name" value="ZF_PHD_1"/>
    <property type="match status" value="1"/>
</dbReference>
<feature type="compositionally biased region" description="Basic and acidic residues" evidence="7">
    <location>
        <begin position="816"/>
        <end position="834"/>
    </location>
</feature>
<feature type="compositionally biased region" description="Basic and acidic residues" evidence="7">
    <location>
        <begin position="223"/>
        <end position="257"/>
    </location>
</feature>
<dbReference type="PROSITE" id="PS50016">
    <property type="entry name" value="ZF_PHD_2"/>
    <property type="match status" value="1"/>
</dbReference>
<dbReference type="GO" id="GO:0045892">
    <property type="term" value="P:negative regulation of DNA-templated transcription"/>
    <property type="evidence" value="ECO:0007669"/>
    <property type="project" value="TreeGrafter"/>
</dbReference>
<feature type="compositionally biased region" description="Acidic residues" evidence="7">
    <location>
        <begin position="860"/>
        <end position="873"/>
    </location>
</feature>
<feature type="compositionally biased region" description="Basic and acidic residues" evidence="7">
    <location>
        <begin position="402"/>
        <end position="412"/>
    </location>
</feature>
<name>A0A9D3LWI8_ANGAN</name>
<feature type="compositionally biased region" description="Acidic residues" evidence="7">
    <location>
        <begin position="1206"/>
        <end position="1224"/>
    </location>
</feature>
<dbReference type="Pfam" id="PF00628">
    <property type="entry name" value="PHD"/>
    <property type="match status" value="1"/>
</dbReference>
<feature type="region of interest" description="Disordered" evidence="7">
    <location>
        <begin position="1064"/>
        <end position="1486"/>
    </location>
</feature>
<feature type="compositionally biased region" description="Basic residues" evidence="7">
    <location>
        <begin position="1320"/>
        <end position="1332"/>
    </location>
</feature>
<dbReference type="Pfam" id="PF15612">
    <property type="entry name" value="WHIM1"/>
    <property type="match status" value="1"/>
</dbReference>
<dbReference type="EMBL" id="JAFIRN010000013">
    <property type="protein sequence ID" value="KAG5837069.1"/>
    <property type="molecule type" value="Genomic_DNA"/>
</dbReference>
<evidence type="ECO:0000313" key="9">
    <source>
        <dbReference type="EMBL" id="KAG5837069.1"/>
    </source>
</evidence>
<keyword evidence="10" id="KW-1185">Reference proteome</keyword>
<evidence type="ECO:0000256" key="3">
    <source>
        <dbReference type="ARBA" id="ARBA00022771"/>
    </source>
</evidence>
<dbReference type="GO" id="GO:0008270">
    <property type="term" value="F:zinc ion binding"/>
    <property type="evidence" value="ECO:0007669"/>
    <property type="project" value="UniProtKB-KW"/>
</dbReference>
<keyword evidence="4" id="KW-0862">Zinc</keyword>
<proteinExistence type="predicted"/>
<feature type="compositionally biased region" description="Low complexity" evidence="7">
    <location>
        <begin position="1280"/>
        <end position="1291"/>
    </location>
</feature>
<feature type="compositionally biased region" description="Basic residues" evidence="7">
    <location>
        <begin position="1239"/>
        <end position="1248"/>
    </location>
</feature>
<evidence type="ECO:0000256" key="1">
    <source>
        <dbReference type="ARBA" id="ARBA00004123"/>
    </source>
</evidence>
<dbReference type="Proteomes" id="UP001044222">
    <property type="component" value="Chromosome 13"/>
</dbReference>
<feature type="compositionally biased region" description="Basic residues" evidence="7">
    <location>
        <begin position="741"/>
        <end position="752"/>
    </location>
</feature>
<feature type="compositionally biased region" description="Basic and acidic residues" evidence="7">
    <location>
        <begin position="494"/>
        <end position="516"/>
    </location>
</feature>
<feature type="compositionally biased region" description="Acidic residues" evidence="7">
    <location>
        <begin position="722"/>
        <end position="731"/>
    </location>
</feature>
<feature type="region of interest" description="Disordered" evidence="7">
    <location>
        <begin position="207"/>
        <end position="298"/>
    </location>
</feature>
<feature type="domain" description="PHD-type" evidence="8">
    <location>
        <begin position="898"/>
        <end position="948"/>
    </location>
</feature>
<keyword evidence="5" id="KW-0539">Nucleus</keyword>
<feature type="compositionally biased region" description="Basic and acidic residues" evidence="7">
    <location>
        <begin position="339"/>
        <end position="350"/>
    </location>
</feature>
<feature type="region of interest" description="Disordered" evidence="7">
    <location>
        <begin position="494"/>
        <end position="899"/>
    </location>
</feature>
<evidence type="ECO:0000256" key="2">
    <source>
        <dbReference type="ARBA" id="ARBA00022723"/>
    </source>
</evidence>
<feature type="compositionally biased region" description="Basic and acidic residues" evidence="7">
    <location>
        <begin position="441"/>
        <end position="451"/>
    </location>
</feature>
<feature type="region of interest" description="Disordered" evidence="7">
    <location>
        <begin position="326"/>
        <end position="350"/>
    </location>
</feature>
<dbReference type="GO" id="GO:0031213">
    <property type="term" value="C:RSF complex"/>
    <property type="evidence" value="ECO:0007669"/>
    <property type="project" value="InterPro"/>
</dbReference>
<dbReference type="InterPro" id="IPR013083">
    <property type="entry name" value="Znf_RING/FYVE/PHD"/>
</dbReference>
<protein>
    <recommendedName>
        <fullName evidence="8">PHD-type domain-containing protein</fullName>
    </recommendedName>
</protein>
<dbReference type="CDD" id="cd15543">
    <property type="entry name" value="PHD_RSF1"/>
    <property type="match status" value="1"/>
</dbReference>
<reference evidence="9" key="1">
    <citation type="submission" date="2021-01" db="EMBL/GenBank/DDBJ databases">
        <title>A chromosome-scale assembly of European eel, Anguilla anguilla.</title>
        <authorList>
            <person name="Henkel C."/>
            <person name="Jong-Raadsen S.A."/>
            <person name="Dufour S."/>
            <person name="Weltzien F.-A."/>
            <person name="Palstra A.P."/>
            <person name="Pelster B."/>
            <person name="Spaink H.P."/>
            <person name="Van Den Thillart G.E."/>
            <person name="Jansen H."/>
            <person name="Zahm M."/>
            <person name="Klopp C."/>
            <person name="Cedric C."/>
            <person name="Louis A."/>
            <person name="Berthelot C."/>
            <person name="Parey E."/>
            <person name="Roest Crollius H."/>
            <person name="Montfort J."/>
            <person name="Robinson-Rechavi M."/>
            <person name="Bucao C."/>
            <person name="Bouchez O."/>
            <person name="Gislard M."/>
            <person name="Lluch J."/>
            <person name="Milhes M."/>
            <person name="Lampietro C."/>
            <person name="Lopez Roques C."/>
            <person name="Donnadieu C."/>
            <person name="Braasch I."/>
            <person name="Desvignes T."/>
            <person name="Postlethwait J."/>
            <person name="Bobe J."/>
            <person name="Guiguen Y."/>
            <person name="Dirks R."/>
        </authorList>
    </citation>
    <scope>NUCLEOTIDE SEQUENCE</scope>
    <source>
        <strain evidence="9">Tag_6206</strain>
        <tissue evidence="9">Liver</tissue>
    </source>
</reference>
<feature type="compositionally biased region" description="Basic and acidic residues" evidence="7">
    <location>
        <begin position="594"/>
        <end position="677"/>
    </location>
</feature>
<feature type="compositionally biased region" description="Basic and acidic residues" evidence="7">
    <location>
        <begin position="688"/>
        <end position="701"/>
    </location>
</feature>
<sequence>MAAPAAAAGPSPGLCPSYAVVCSFLERYGAALDLPELTFPQMERYLQESSVVPKPLVELHVKLMRKIGKSVSAERWEKYLIKVCQEFNSTWAWELEKKGYREMTVECKTGILKYLCECQFDDNIKFKTAINEEDPDKMRLQPIGRDKDGLMYWFQLDQDHNVRVYVEEQDDLDGSSWKCIVRTRNDLAETLELLKAQIDPALLTKKEAQEGSGSTSPSPEDEENKKDGGERETENLKKTEKTNETSEDEEKKPEECGIRSISPVAGSEQKASRKDEKSDAAQEVKQGPTNNKEKVESTCKMERLEVKPFIDNRVSTITAIIKEEPKDTTLSSAVPEFPAKMDTHEETKEKTSEEVERALKNDQQAKIPLKKRELKLSEDFDNGGSIIVRNPSITPTKELLKEEVAKAEEESKGPPCSTLGGLEKEPKGDLINGEVQPAKEILLDTRSEKPNSKQANNEESEVSAVCKEENGPAGGSVIVETRKVETLMSAVSEKLSETEKFKQPVEEKTIPIKEKGTLSAGDAIATSDNRTTRGASKETEKSSPVEVSIQQEGRQEEPMEISASLNVSESKEKPNQEALGEKKEGISGMEEEKDGDKSKEETSVAESSHPEKARSEEASDRKVEVDVSPPEKVKVQKITADQENKTMERESTLREESGNTEISDKAVEKEDKKEKRGLEKKHKKSKAKNKEKEDDLDKVATGEEEQGGEQDAEKPSCQEEAAVAEEGEEVSSEIQTEGIRLKIKIPSHKRKTMLQGEEKGPDTGADVADGRSLRRSPRICRPTPKLAEIQDMKLEKKQLASVLEDEEEDDEEEEEKSSKKSRENSRKADPDGQTKSKGKRRRRARWSNTRRWRKTKGSSDDDDEDSEDDDSDEDYKVEKPKDRQESDSESDSDSTPNDDPCKHCGLPNHPELILLCDSCDSGYHTACLRPPLMVIPDGEWFCPPCQHKLLCEKLEEQLQNLDVVLKKRERAERRRERLVYVGISVENIIPAPVSTEDLESNGRNTVSQRSAQEAEVEEEKQEKKKDVKKSRNLGRRSTRARKCISYRFDEFDEAIDEAIEEDIKEAEGGGAGRGKDMANITGHRGKDISTILQEEGKENRRPAKAAPAPRRKKRRRLNDLDSDSTVEEEESEDEFRLSSSTEEEEFVVSGQGDSDGDGDARSMDDSDFGSSGGGTRYRSSRTKNRARNRQKKSVRRPPRRRRAYSDDEEEEEETDDEEEEEEMVSEGSSDFSDSDLDMRRRRSRRSQKKQVNYCETSDSERSQSAAHRHKQRPHPRRLSSSDSDGSVCSKDSSGEEEEEDGKNRKKRVKRGNSSEEDSRRQRKRLALKRRRRSTDDDDEDEEDEESEEEERPVRKRLNRIETDEDEEEEEEEEEEKEEDKKRKRPEAGEEGGAAKRPNRITSDDEDEALGKGGARWTTAWRGFPPPTDRASPRAPGPSSPSTARPWHPRTAGRHRPRVPPAPPPPWLPTAWSPRRRLRRTKTRTTS</sequence>
<dbReference type="InterPro" id="IPR011011">
    <property type="entry name" value="Znf_FYVE_PHD"/>
</dbReference>
<feature type="compositionally biased region" description="Acidic residues" evidence="7">
    <location>
        <begin position="1362"/>
        <end position="1377"/>
    </location>
</feature>
<keyword evidence="3 6" id="KW-0863">Zinc-finger</keyword>
<accession>A0A9D3LWI8</accession>
<dbReference type="GO" id="GO:0042393">
    <property type="term" value="F:histone binding"/>
    <property type="evidence" value="ECO:0007669"/>
    <property type="project" value="TreeGrafter"/>
</dbReference>
<feature type="compositionally biased region" description="Basic residues" evidence="7">
    <location>
        <begin position="678"/>
        <end position="687"/>
    </location>
</feature>
<comment type="caution">
    <text evidence="9">The sequence shown here is derived from an EMBL/GenBank/DDBJ whole genome shotgun (WGS) entry which is preliminary data.</text>
</comment>
<feature type="compositionally biased region" description="Pro residues" evidence="7">
    <location>
        <begin position="1458"/>
        <end position="1467"/>
    </location>
</feature>
<gene>
    <name evidence="9" type="ORF">ANANG_G00235350</name>
</gene>
<feature type="compositionally biased region" description="Basic and acidic residues" evidence="7">
    <location>
        <begin position="569"/>
        <end position="585"/>
    </location>
</feature>
<feature type="compositionally biased region" description="Basic residues" evidence="7">
    <location>
        <begin position="1473"/>
        <end position="1486"/>
    </location>
</feature>
<feature type="compositionally biased region" description="Acidic residues" evidence="7">
    <location>
        <begin position="1335"/>
        <end position="1350"/>
    </location>
</feature>
<feature type="compositionally biased region" description="Acidic residues" evidence="7">
    <location>
        <begin position="803"/>
        <end position="815"/>
    </location>
</feature>
<feature type="compositionally biased region" description="Basic and acidic residues" evidence="7">
    <location>
        <begin position="270"/>
        <end position="282"/>
    </location>
</feature>
<evidence type="ECO:0000313" key="10">
    <source>
        <dbReference type="Proteomes" id="UP001044222"/>
    </source>
</evidence>
<feature type="compositionally biased region" description="Basic residues" evidence="7">
    <location>
        <begin position="1446"/>
        <end position="1457"/>
    </location>
</feature>
<feature type="region of interest" description="Disordered" evidence="7">
    <location>
        <begin position="995"/>
        <end position="1034"/>
    </location>
</feature>
<dbReference type="InterPro" id="IPR019787">
    <property type="entry name" value="Znf_PHD-finger"/>
</dbReference>
<dbReference type="SUPFAM" id="SSF57903">
    <property type="entry name" value="FYVE/PHD zinc finger"/>
    <property type="match status" value="1"/>
</dbReference>
<evidence type="ECO:0000256" key="4">
    <source>
        <dbReference type="ARBA" id="ARBA00022833"/>
    </source>
</evidence>
<dbReference type="InterPro" id="IPR028942">
    <property type="entry name" value="WHIM1_dom"/>
</dbReference>
<evidence type="ECO:0000256" key="6">
    <source>
        <dbReference type="PROSITE-ProRule" id="PRU00146"/>
    </source>
</evidence>
<feature type="compositionally biased region" description="Basic residues" evidence="7">
    <location>
        <begin position="1266"/>
        <end position="1277"/>
    </location>
</feature>
<dbReference type="PANTHER" id="PTHR14296">
    <property type="entry name" value="REMODELING AND SPACING FACTOR 1"/>
    <property type="match status" value="1"/>
</dbReference>
<organism evidence="9 10">
    <name type="scientific">Anguilla anguilla</name>
    <name type="common">European freshwater eel</name>
    <name type="synonym">Muraena anguilla</name>
    <dbReference type="NCBI Taxonomy" id="7936"/>
    <lineage>
        <taxon>Eukaryota</taxon>
        <taxon>Metazoa</taxon>
        <taxon>Chordata</taxon>
        <taxon>Craniata</taxon>
        <taxon>Vertebrata</taxon>
        <taxon>Euteleostomi</taxon>
        <taxon>Actinopterygii</taxon>
        <taxon>Neopterygii</taxon>
        <taxon>Teleostei</taxon>
        <taxon>Anguilliformes</taxon>
        <taxon>Anguillidae</taxon>
        <taxon>Anguilla</taxon>
    </lineage>
</organism>
<feature type="compositionally biased region" description="Acidic residues" evidence="7">
    <location>
        <begin position="1120"/>
        <end position="1133"/>
    </location>
</feature>
<feature type="compositionally biased region" description="Basic and acidic residues" evidence="7">
    <location>
        <begin position="788"/>
        <end position="798"/>
    </location>
</feature>
<evidence type="ECO:0000259" key="8">
    <source>
        <dbReference type="PROSITE" id="PS50016"/>
    </source>
</evidence>
<dbReference type="Gene3D" id="3.30.40.10">
    <property type="entry name" value="Zinc/RING finger domain, C3HC4 (zinc finger)"/>
    <property type="match status" value="1"/>
</dbReference>
<feature type="compositionally biased region" description="Polar residues" evidence="7">
    <location>
        <begin position="1001"/>
        <end position="1010"/>
    </location>
</feature>
<evidence type="ECO:0000256" key="5">
    <source>
        <dbReference type="ARBA" id="ARBA00023242"/>
    </source>
</evidence>
<dbReference type="InterPro" id="IPR001965">
    <property type="entry name" value="Znf_PHD"/>
</dbReference>
<dbReference type="SMART" id="SM00249">
    <property type="entry name" value="PHD"/>
    <property type="match status" value="1"/>
</dbReference>
<keyword evidence="2" id="KW-0479">Metal-binding</keyword>
<feature type="compositionally biased region" description="Basic residues" evidence="7">
    <location>
        <begin position="836"/>
        <end position="856"/>
    </location>
</feature>
<comment type="subcellular location">
    <subcellularLocation>
        <location evidence="1">Nucleus</location>
    </subcellularLocation>
</comment>
<dbReference type="InterPro" id="IPR028938">
    <property type="entry name" value="Rsf1-like"/>
</dbReference>
<feature type="compositionally biased region" description="Basic and acidic residues" evidence="7">
    <location>
        <begin position="874"/>
        <end position="886"/>
    </location>
</feature>
<dbReference type="InterPro" id="IPR019786">
    <property type="entry name" value="Zinc_finger_PHD-type_CS"/>
</dbReference>
<evidence type="ECO:0000256" key="7">
    <source>
        <dbReference type="SAM" id="MobiDB-lite"/>
    </source>
</evidence>
<dbReference type="PANTHER" id="PTHR14296:SF16">
    <property type="entry name" value="REMODELING AND SPACING FACTOR 1"/>
    <property type="match status" value="1"/>
</dbReference>